<evidence type="ECO:0000256" key="6">
    <source>
        <dbReference type="ARBA" id="ARBA00023242"/>
    </source>
</evidence>
<dbReference type="InterPro" id="IPR003604">
    <property type="entry name" value="Matrin/U1-like-C_Znf_C2H2"/>
</dbReference>
<evidence type="ECO:0000256" key="3">
    <source>
        <dbReference type="ARBA" id="ARBA00022737"/>
    </source>
</evidence>
<feature type="region of interest" description="Disordered" evidence="7">
    <location>
        <begin position="42"/>
        <end position="79"/>
    </location>
</feature>
<dbReference type="KEGG" id="ncc:104951919"/>
<accession>A0A6I9NQD2</accession>
<dbReference type="SUPFAM" id="SSF57667">
    <property type="entry name" value="beta-beta-alpha zinc fingers"/>
    <property type="match status" value="1"/>
</dbReference>
<evidence type="ECO:0000256" key="2">
    <source>
        <dbReference type="ARBA" id="ARBA00022723"/>
    </source>
</evidence>
<keyword evidence="2" id="KW-0479">Metal-binding</keyword>
<comment type="subcellular location">
    <subcellularLocation>
        <location evidence="1">Nucleus</location>
    </subcellularLocation>
</comment>
<proteinExistence type="predicted"/>
<evidence type="ECO:0000313" key="9">
    <source>
        <dbReference type="Proteomes" id="UP000504611"/>
    </source>
</evidence>
<feature type="compositionally biased region" description="Acidic residues" evidence="7">
    <location>
        <begin position="61"/>
        <end position="79"/>
    </location>
</feature>
<dbReference type="InterPro" id="IPR036236">
    <property type="entry name" value="Znf_C2H2_sf"/>
</dbReference>
<keyword evidence="9" id="KW-1185">Reference proteome</keyword>
<dbReference type="InterPro" id="IPR013087">
    <property type="entry name" value="Znf_C2H2_type"/>
</dbReference>
<sequence>MPLPLSPVLRPALPLVSLTTLTMPTPALVASPIDPSIMAATAPETTSAAGGDSTLNSPSEPDLEPEAEPEVETDAETEEEKARRLLYCSLCKVAVNSASQLDAHNSGTKHKTMLEARTGVGSIKSFPRPGVKSKLAPVVKSLTGLQNKTFHCETCDVHVNSETQLKQICERFDYVVEALSSHPLTTVTPSWLVCLQVPTDLYKFSHTTPLLRSIQWVPGAARIHFKTLVLAYHAVKGSGPSYIQDMVKPYTPAHARRPASANRLVATPSLQSGTRFNKVTPFCYPGSSMV</sequence>
<dbReference type="GO" id="GO:0005634">
    <property type="term" value="C:nucleus"/>
    <property type="evidence" value="ECO:0007669"/>
    <property type="project" value="UniProtKB-SubCell"/>
</dbReference>
<feature type="domain" description="U1-type" evidence="8">
    <location>
        <begin position="83"/>
        <end position="117"/>
    </location>
</feature>
<evidence type="ECO:0000256" key="7">
    <source>
        <dbReference type="SAM" id="MobiDB-lite"/>
    </source>
</evidence>
<dbReference type="GeneID" id="104951919"/>
<dbReference type="Proteomes" id="UP000504611">
    <property type="component" value="Unplaced"/>
</dbReference>
<name>A0A6I9NQD2_9TELE</name>
<dbReference type="OrthoDB" id="434647at2759"/>
<protein>
    <submittedName>
        <fullName evidence="10">Zinc finger protein 385D-like</fullName>
    </submittedName>
</protein>
<dbReference type="GO" id="GO:0003676">
    <property type="term" value="F:nucleic acid binding"/>
    <property type="evidence" value="ECO:0007669"/>
    <property type="project" value="InterPro"/>
</dbReference>
<evidence type="ECO:0000256" key="1">
    <source>
        <dbReference type="ARBA" id="ARBA00004123"/>
    </source>
</evidence>
<reference evidence="10" key="1">
    <citation type="submission" date="2025-08" db="UniProtKB">
        <authorList>
            <consortium name="RefSeq"/>
        </authorList>
    </citation>
    <scope>IDENTIFICATION</scope>
    <source>
        <tissue evidence="10">Muscle</tissue>
    </source>
</reference>
<gene>
    <name evidence="10" type="primary">LOC104951919</name>
</gene>
<keyword evidence="3" id="KW-0677">Repeat</keyword>
<keyword evidence="4" id="KW-0863">Zinc-finger</keyword>
<dbReference type="InterPro" id="IPR051845">
    <property type="entry name" value="Znf385"/>
</dbReference>
<dbReference type="RefSeq" id="XP_010776960.1">
    <property type="nucleotide sequence ID" value="XM_010778658.1"/>
</dbReference>
<dbReference type="GO" id="GO:0008270">
    <property type="term" value="F:zinc ion binding"/>
    <property type="evidence" value="ECO:0007669"/>
    <property type="project" value="UniProtKB-KW"/>
</dbReference>
<evidence type="ECO:0000256" key="5">
    <source>
        <dbReference type="ARBA" id="ARBA00022833"/>
    </source>
</evidence>
<dbReference type="PANTHER" id="PTHR23067">
    <property type="entry name" value="DOUBLE-STRANDED RNA-BINDING ZINC FINGER PROTEIN"/>
    <property type="match status" value="1"/>
</dbReference>
<dbReference type="PANTHER" id="PTHR23067:SF12">
    <property type="entry name" value="ZINC FINGER PROTEIN 385D"/>
    <property type="match status" value="1"/>
</dbReference>
<keyword evidence="6" id="KW-0539">Nucleus</keyword>
<organism evidence="9 10">
    <name type="scientific">Notothenia coriiceps</name>
    <name type="common">black rockcod</name>
    <dbReference type="NCBI Taxonomy" id="8208"/>
    <lineage>
        <taxon>Eukaryota</taxon>
        <taxon>Metazoa</taxon>
        <taxon>Chordata</taxon>
        <taxon>Craniata</taxon>
        <taxon>Vertebrata</taxon>
        <taxon>Euteleostomi</taxon>
        <taxon>Actinopterygii</taxon>
        <taxon>Neopterygii</taxon>
        <taxon>Teleostei</taxon>
        <taxon>Neoteleostei</taxon>
        <taxon>Acanthomorphata</taxon>
        <taxon>Eupercaria</taxon>
        <taxon>Perciformes</taxon>
        <taxon>Notothenioidei</taxon>
        <taxon>Nototheniidae</taxon>
        <taxon>Notothenia</taxon>
    </lineage>
</organism>
<feature type="compositionally biased region" description="Polar residues" evidence="7">
    <location>
        <begin position="43"/>
        <end position="56"/>
    </location>
</feature>
<evidence type="ECO:0000313" key="10">
    <source>
        <dbReference type="RefSeq" id="XP_010776960.1"/>
    </source>
</evidence>
<dbReference type="AlphaFoldDB" id="A0A6I9NQD2"/>
<dbReference type="Gene3D" id="3.30.160.60">
    <property type="entry name" value="Classic Zinc Finger"/>
    <property type="match status" value="1"/>
</dbReference>
<evidence type="ECO:0000259" key="8">
    <source>
        <dbReference type="SMART" id="SM00451"/>
    </source>
</evidence>
<evidence type="ECO:0000256" key="4">
    <source>
        <dbReference type="ARBA" id="ARBA00022771"/>
    </source>
</evidence>
<keyword evidence="5" id="KW-0862">Zinc</keyword>
<dbReference type="Pfam" id="PF12874">
    <property type="entry name" value="zf-met"/>
    <property type="match status" value="2"/>
</dbReference>
<dbReference type="SMART" id="SM00451">
    <property type="entry name" value="ZnF_U1"/>
    <property type="match status" value="1"/>
</dbReference>